<feature type="region of interest" description="Disordered" evidence="1">
    <location>
        <begin position="38"/>
        <end position="70"/>
    </location>
</feature>
<dbReference type="EMBL" id="LDPH01000002">
    <property type="protein sequence ID" value="KLV27911.1"/>
    <property type="molecule type" value="Genomic_DNA"/>
</dbReference>
<dbReference type="Gene3D" id="3.30.1380.10">
    <property type="match status" value="1"/>
</dbReference>
<dbReference type="InterPro" id="IPR003709">
    <property type="entry name" value="VanY-like_core_dom"/>
</dbReference>
<evidence type="ECO:0000313" key="3">
    <source>
        <dbReference type="EMBL" id="KLV27911.1"/>
    </source>
</evidence>
<sequence length="286" mass="32880">MKKSVAISSLALAIAMLTGCEKVDLKSIQDKVSFWDKTEKEQEVETPVNKEDQVKDEEQQPSETVSEEEKTPWTLESIFFNDIKEVDGRKIIQNPTNIVSLVNKEFGLPDGYAPKDLVRPNVEFSFGNQDIEKSYMRKEAAKALQDMFNDAKKSGITLYAVSGYRSYNRQTEVYDAEVSRVGKEKAVQAVAYPGNSEHQTGLAMDISSESANFLLTEEFGETKEGKWLKENAHLYGFILRYPKGKEKITQYEFEPWHFRYVGKKSAKDIYENDWTLEEYFKVVRKI</sequence>
<dbReference type="GO" id="GO:0006508">
    <property type="term" value="P:proteolysis"/>
    <property type="evidence" value="ECO:0007669"/>
    <property type="project" value="InterPro"/>
</dbReference>
<evidence type="ECO:0000259" key="2">
    <source>
        <dbReference type="Pfam" id="PF02557"/>
    </source>
</evidence>
<dbReference type="PANTHER" id="PTHR34385:SF1">
    <property type="entry name" value="PEPTIDOGLYCAN L-ALANYL-D-GLUTAMATE ENDOPEPTIDASE CWLK"/>
    <property type="match status" value="1"/>
</dbReference>
<proteinExistence type="predicted"/>
<dbReference type="GeneID" id="56350064"/>
<evidence type="ECO:0000313" key="4">
    <source>
        <dbReference type="Proteomes" id="UP000036045"/>
    </source>
</evidence>
<dbReference type="InterPro" id="IPR052179">
    <property type="entry name" value="DD-CPase-like"/>
</dbReference>
<dbReference type="InterPro" id="IPR009045">
    <property type="entry name" value="Zn_M74/Hedgehog-like"/>
</dbReference>
<dbReference type="GO" id="GO:0008233">
    <property type="term" value="F:peptidase activity"/>
    <property type="evidence" value="ECO:0007669"/>
    <property type="project" value="InterPro"/>
</dbReference>
<dbReference type="RefSeq" id="WP_047940465.1">
    <property type="nucleotide sequence ID" value="NZ_CP053989.1"/>
</dbReference>
<organism evidence="3 4">
    <name type="scientific">Niallia circulans</name>
    <name type="common">Bacillus circulans</name>
    <dbReference type="NCBI Taxonomy" id="1397"/>
    <lineage>
        <taxon>Bacteria</taxon>
        <taxon>Bacillati</taxon>
        <taxon>Bacillota</taxon>
        <taxon>Bacilli</taxon>
        <taxon>Bacillales</taxon>
        <taxon>Bacillaceae</taxon>
        <taxon>Niallia</taxon>
    </lineage>
</organism>
<feature type="domain" description="D-alanyl-D-alanine carboxypeptidase-like core" evidence="2">
    <location>
        <begin position="134"/>
        <end position="263"/>
    </location>
</feature>
<protein>
    <submittedName>
        <fullName evidence="3">Peptidase M15</fullName>
    </submittedName>
</protein>
<keyword evidence="4" id="KW-1185">Reference proteome</keyword>
<dbReference type="InterPro" id="IPR058193">
    <property type="entry name" value="VanY/YodJ_core_dom"/>
</dbReference>
<dbReference type="Pfam" id="PF02557">
    <property type="entry name" value="VanY"/>
    <property type="match status" value="1"/>
</dbReference>
<gene>
    <name evidence="3" type="ORF">ABW02_03170</name>
</gene>
<dbReference type="PROSITE" id="PS51257">
    <property type="entry name" value="PROKAR_LIPOPROTEIN"/>
    <property type="match status" value="1"/>
</dbReference>
<comment type="caution">
    <text evidence="3">The sequence shown here is derived from an EMBL/GenBank/DDBJ whole genome shotgun (WGS) entry which is preliminary data.</text>
</comment>
<evidence type="ECO:0000256" key="1">
    <source>
        <dbReference type="SAM" id="MobiDB-lite"/>
    </source>
</evidence>
<dbReference type="AlphaFoldDB" id="A0A0J1IPN2"/>
<reference evidence="3 4" key="1">
    <citation type="submission" date="2015-05" db="EMBL/GenBank/DDBJ databases">
        <title>Whole genome sequence and identification of bacterial endophytes from Costus igneus.</title>
        <authorList>
            <person name="Lee Y.P."/>
            <person name="Gan H.M."/>
            <person name="Eng W."/>
            <person name="Wheatley M.S."/>
            <person name="Caraballo A."/>
            <person name="Polter S."/>
            <person name="Savka M.A."/>
            <person name="Hudson A.O."/>
        </authorList>
    </citation>
    <scope>NUCLEOTIDE SEQUENCE [LARGE SCALE GENOMIC DNA]</scope>
    <source>
        <strain evidence="3 4">RIT379</strain>
    </source>
</reference>
<accession>A0A0J1IPN2</accession>
<dbReference type="PANTHER" id="PTHR34385">
    <property type="entry name" value="D-ALANYL-D-ALANINE CARBOXYPEPTIDASE"/>
    <property type="match status" value="1"/>
</dbReference>
<dbReference type="Proteomes" id="UP000036045">
    <property type="component" value="Unassembled WGS sequence"/>
</dbReference>
<dbReference type="SUPFAM" id="SSF55166">
    <property type="entry name" value="Hedgehog/DD-peptidase"/>
    <property type="match status" value="1"/>
</dbReference>
<name>A0A0J1IPN2_NIACI</name>
<dbReference type="CDD" id="cd14852">
    <property type="entry name" value="LD-carboxypeptidase"/>
    <property type="match status" value="1"/>
</dbReference>
<feature type="compositionally biased region" description="Basic and acidic residues" evidence="1">
    <location>
        <begin position="38"/>
        <end position="58"/>
    </location>
</feature>
<dbReference type="PATRIC" id="fig|1397.4.peg.1904"/>